<keyword evidence="3" id="KW-0677">Repeat</keyword>
<dbReference type="InterPro" id="IPR012677">
    <property type="entry name" value="Nucleotide-bd_a/b_plait_sf"/>
</dbReference>
<dbReference type="EMBL" id="KV878210">
    <property type="protein sequence ID" value="OJJ38957.1"/>
    <property type="molecule type" value="Genomic_DNA"/>
</dbReference>
<dbReference type="SUPFAM" id="SSF54928">
    <property type="entry name" value="RNA-binding domain, RBD"/>
    <property type="match status" value="2"/>
</dbReference>
<evidence type="ECO:0000259" key="8">
    <source>
        <dbReference type="PROSITE" id="PS50102"/>
    </source>
</evidence>
<sequence>MASHSPNEEGALSNFPQDPSDFDSDPRISFSKLDDKFILETDDGQEFEYDTKLKRWVQTVDDELLRQQQEAYKVQGVDENELVTAQHLKKKRKQQGNLDGPNAQKPKKQRVNTAIYVTSIPLDADFEEIRDTFSKCGVIAEEIDSGRQRVKMYTDDDGKFKGEALIVYFRPESVNLAIQMLDDSDFRLGVTGPMGPMRVQAADFSFKSQQEAPQKTSMKDKRKIIQRTQRLNNKLADWDDDDPSAMADTSSKLEKVVILKHMFTLQELDEDPAAILDIKEDIREECSKIGEVTNVVLYDKEADGVASVRFADPEAAKQCVKVMDGRFFGGTRVEAYVSAGKEKFKKSNEKRAALEDMAERGIDAEDEEEDQRLDEFGTWLESSNVVENSAK</sequence>
<keyword evidence="4 6" id="KW-0694">RNA-binding</keyword>
<dbReference type="AlphaFoldDB" id="A0A1L9RVR8"/>
<dbReference type="Pfam" id="PF00076">
    <property type="entry name" value="RRM_1"/>
    <property type="match status" value="2"/>
</dbReference>
<dbReference type="Proteomes" id="UP000184383">
    <property type="component" value="Unassembled WGS sequence"/>
</dbReference>
<dbReference type="InterPro" id="IPR035979">
    <property type="entry name" value="RBD_domain_sf"/>
</dbReference>
<evidence type="ECO:0000313" key="9">
    <source>
        <dbReference type="EMBL" id="OJJ38957.1"/>
    </source>
</evidence>
<evidence type="ECO:0000256" key="7">
    <source>
        <dbReference type="SAM" id="MobiDB-lite"/>
    </source>
</evidence>
<gene>
    <name evidence="9" type="ORF">ASPWEDRAFT_36660</name>
</gene>
<dbReference type="CDD" id="cd12285">
    <property type="entry name" value="RRM3_RBM39_like"/>
    <property type="match status" value="1"/>
</dbReference>
<evidence type="ECO:0000256" key="5">
    <source>
        <dbReference type="ARBA" id="ARBA00023187"/>
    </source>
</evidence>
<dbReference type="GO" id="GO:0000398">
    <property type="term" value="P:mRNA splicing, via spliceosome"/>
    <property type="evidence" value="ECO:0007669"/>
    <property type="project" value="InterPro"/>
</dbReference>
<dbReference type="PANTHER" id="PTHR15608">
    <property type="entry name" value="SPLICING FACTOR U2AF-ASSOCIATED PROTEIN 2"/>
    <property type="match status" value="1"/>
</dbReference>
<dbReference type="InterPro" id="IPR034393">
    <property type="entry name" value="TatSF1-like"/>
</dbReference>
<organism evidence="9 10">
    <name type="scientific">Aspergillus wentii DTO 134E9</name>
    <dbReference type="NCBI Taxonomy" id="1073089"/>
    <lineage>
        <taxon>Eukaryota</taxon>
        <taxon>Fungi</taxon>
        <taxon>Dikarya</taxon>
        <taxon>Ascomycota</taxon>
        <taxon>Pezizomycotina</taxon>
        <taxon>Eurotiomycetes</taxon>
        <taxon>Eurotiomycetidae</taxon>
        <taxon>Eurotiales</taxon>
        <taxon>Aspergillaceae</taxon>
        <taxon>Aspergillus</taxon>
        <taxon>Aspergillus subgen. Cremei</taxon>
    </lineage>
</organism>
<evidence type="ECO:0000313" key="10">
    <source>
        <dbReference type="Proteomes" id="UP000184383"/>
    </source>
</evidence>
<protein>
    <recommendedName>
        <fullName evidence="8">RRM domain-containing protein</fullName>
    </recommendedName>
</protein>
<dbReference type="FunFam" id="3.30.70.330:FF:000722">
    <property type="entry name" value="Nuclear mRNA splicing factor-associated protein, putative"/>
    <property type="match status" value="1"/>
</dbReference>
<evidence type="ECO:0000256" key="4">
    <source>
        <dbReference type="ARBA" id="ARBA00022884"/>
    </source>
</evidence>
<dbReference type="CDD" id="cd12281">
    <property type="entry name" value="RRM1_TatSF1_like"/>
    <property type="match status" value="1"/>
</dbReference>
<dbReference type="PROSITE" id="PS50102">
    <property type="entry name" value="RRM"/>
    <property type="match status" value="2"/>
</dbReference>
<dbReference type="GO" id="GO:0005684">
    <property type="term" value="C:U2-type spliceosomal complex"/>
    <property type="evidence" value="ECO:0007669"/>
    <property type="project" value="TreeGrafter"/>
</dbReference>
<reference evidence="10" key="1">
    <citation type="journal article" date="2017" name="Genome Biol.">
        <title>Comparative genomics reveals high biological diversity and specific adaptations in the industrially and medically important fungal genus Aspergillus.</title>
        <authorList>
            <person name="de Vries R.P."/>
            <person name="Riley R."/>
            <person name="Wiebenga A."/>
            <person name="Aguilar-Osorio G."/>
            <person name="Amillis S."/>
            <person name="Uchima C.A."/>
            <person name="Anderluh G."/>
            <person name="Asadollahi M."/>
            <person name="Askin M."/>
            <person name="Barry K."/>
            <person name="Battaglia E."/>
            <person name="Bayram O."/>
            <person name="Benocci T."/>
            <person name="Braus-Stromeyer S.A."/>
            <person name="Caldana C."/>
            <person name="Canovas D."/>
            <person name="Cerqueira G.C."/>
            <person name="Chen F."/>
            <person name="Chen W."/>
            <person name="Choi C."/>
            <person name="Clum A."/>
            <person name="Dos Santos R.A."/>
            <person name="Damasio A.R."/>
            <person name="Diallinas G."/>
            <person name="Emri T."/>
            <person name="Fekete E."/>
            <person name="Flipphi M."/>
            <person name="Freyberg S."/>
            <person name="Gallo A."/>
            <person name="Gournas C."/>
            <person name="Habgood R."/>
            <person name="Hainaut M."/>
            <person name="Harispe M.L."/>
            <person name="Henrissat B."/>
            <person name="Hilden K.S."/>
            <person name="Hope R."/>
            <person name="Hossain A."/>
            <person name="Karabika E."/>
            <person name="Karaffa L."/>
            <person name="Karanyi Z."/>
            <person name="Krasevec N."/>
            <person name="Kuo A."/>
            <person name="Kusch H."/>
            <person name="LaButti K."/>
            <person name="Lagendijk E.L."/>
            <person name="Lapidus A."/>
            <person name="Levasseur A."/>
            <person name="Lindquist E."/>
            <person name="Lipzen A."/>
            <person name="Logrieco A.F."/>
            <person name="MacCabe A."/>
            <person name="Maekelae M.R."/>
            <person name="Malavazi I."/>
            <person name="Melin P."/>
            <person name="Meyer V."/>
            <person name="Mielnichuk N."/>
            <person name="Miskei M."/>
            <person name="Molnar A.P."/>
            <person name="Mule G."/>
            <person name="Ngan C.Y."/>
            <person name="Orejas M."/>
            <person name="Orosz E."/>
            <person name="Ouedraogo J.P."/>
            <person name="Overkamp K.M."/>
            <person name="Park H.-S."/>
            <person name="Perrone G."/>
            <person name="Piumi F."/>
            <person name="Punt P.J."/>
            <person name="Ram A.F."/>
            <person name="Ramon A."/>
            <person name="Rauscher S."/>
            <person name="Record E."/>
            <person name="Riano-Pachon D.M."/>
            <person name="Robert V."/>
            <person name="Roehrig J."/>
            <person name="Ruller R."/>
            <person name="Salamov A."/>
            <person name="Salih N.S."/>
            <person name="Samson R.A."/>
            <person name="Sandor E."/>
            <person name="Sanguinetti M."/>
            <person name="Schuetze T."/>
            <person name="Sepcic K."/>
            <person name="Shelest E."/>
            <person name="Sherlock G."/>
            <person name="Sophianopoulou V."/>
            <person name="Squina F.M."/>
            <person name="Sun H."/>
            <person name="Susca A."/>
            <person name="Todd R.B."/>
            <person name="Tsang A."/>
            <person name="Unkles S.E."/>
            <person name="van de Wiele N."/>
            <person name="van Rossen-Uffink D."/>
            <person name="Oliveira J.V."/>
            <person name="Vesth T.C."/>
            <person name="Visser J."/>
            <person name="Yu J.-H."/>
            <person name="Zhou M."/>
            <person name="Andersen M.R."/>
            <person name="Archer D.B."/>
            <person name="Baker S.E."/>
            <person name="Benoit I."/>
            <person name="Brakhage A.A."/>
            <person name="Braus G.H."/>
            <person name="Fischer R."/>
            <person name="Frisvad J.C."/>
            <person name="Goldman G.H."/>
            <person name="Houbraken J."/>
            <person name="Oakley B."/>
            <person name="Pocsi I."/>
            <person name="Scazzocchio C."/>
            <person name="Seiboth B."/>
            <person name="vanKuyk P.A."/>
            <person name="Wortman J."/>
            <person name="Dyer P.S."/>
            <person name="Grigoriev I.V."/>
        </authorList>
    </citation>
    <scope>NUCLEOTIDE SEQUENCE [LARGE SCALE GENOMIC DNA]</scope>
    <source>
        <strain evidence="10">DTO 134E9</strain>
    </source>
</reference>
<dbReference type="InterPro" id="IPR034392">
    <property type="entry name" value="TatSF1-like_RRM1"/>
</dbReference>
<dbReference type="PANTHER" id="PTHR15608:SF0">
    <property type="entry name" value="HIV TAT-SPECIFIC FACTOR 1"/>
    <property type="match status" value="1"/>
</dbReference>
<feature type="region of interest" description="Disordered" evidence="7">
    <location>
        <begin position="1"/>
        <end position="28"/>
    </location>
</feature>
<feature type="domain" description="RRM" evidence="8">
    <location>
        <begin position="113"/>
        <end position="204"/>
    </location>
</feature>
<dbReference type="InterPro" id="IPR000504">
    <property type="entry name" value="RRM_dom"/>
</dbReference>
<dbReference type="FunFam" id="3.30.70.330:FF:000105">
    <property type="entry name" value="HIV Tat-specific factor 1 homolog"/>
    <property type="match status" value="1"/>
</dbReference>
<feature type="domain" description="RRM" evidence="8">
    <location>
        <begin position="261"/>
        <end position="340"/>
    </location>
</feature>
<feature type="region of interest" description="Disordered" evidence="7">
    <location>
        <begin position="87"/>
        <end position="109"/>
    </location>
</feature>
<evidence type="ECO:0000256" key="1">
    <source>
        <dbReference type="ARBA" id="ARBA00007747"/>
    </source>
</evidence>
<dbReference type="GO" id="GO:0003723">
    <property type="term" value="F:RNA binding"/>
    <property type="evidence" value="ECO:0007669"/>
    <property type="project" value="UniProtKB-UniRule"/>
</dbReference>
<keyword evidence="5" id="KW-0508">mRNA splicing</keyword>
<dbReference type="GO" id="GO:0005686">
    <property type="term" value="C:U2 snRNP"/>
    <property type="evidence" value="ECO:0007669"/>
    <property type="project" value="TreeGrafter"/>
</dbReference>
<evidence type="ECO:0000256" key="6">
    <source>
        <dbReference type="PROSITE-ProRule" id="PRU00176"/>
    </source>
</evidence>
<comment type="similarity">
    <text evidence="1">Belongs to the HTATSF1 family.</text>
</comment>
<name>A0A1L9RVR8_ASPWE</name>
<dbReference type="VEuPathDB" id="FungiDB:ASPWEDRAFT_36660"/>
<proteinExistence type="inferred from homology"/>
<evidence type="ECO:0000256" key="2">
    <source>
        <dbReference type="ARBA" id="ARBA00022664"/>
    </source>
</evidence>
<dbReference type="GeneID" id="63750360"/>
<evidence type="ECO:0000256" key="3">
    <source>
        <dbReference type="ARBA" id="ARBA00022737"/>
    </source>
</evidence>
<dbReference type="RefSeq" id="XP_040692633.1">
    <property type="nucleotide sequence ID" value="XM_040834512.1"/>
</dbReference>
<dbReference type="SMART" id="SM00360">
    <property type="entry name" value="RRM"/>
    <property type="match status" value="2"/>
</dbReference>
<accession>A0A1L9RVR8</accession>
<keyword evidence="10" id="KW-1185">Reference proteome</keyword>
<keyword evidence="2" id="KW-0507">mRNA processing</keyword>
<dbReference type="Gene3D" id="3.30.70.330">
    <property type="match status" value="2"/>
</dbReference>
<dbReference type="OrthoDB" id="10258585at2759"/>
<dbReference type="STRING" id="1073089.A0A1L9RVR8"/>